<organism evidence="1 2">
    <name type="scientific">Camellia sinensis</name>
    <name type="common">Tea plant</name>
    <name type="synonym">Thea sinensis</name>
    <dbReference type="NCBI Taxonomy" id="4442"/>
    <lineage>
        <taxon>Eukaryota</taxon>
        <taxon>Viridiplantae</taxon>
        <taxon>Streptophyta</taxon>
        <taxon>Embryophyta</taxon>
        <taxon>Tracheophyta</taxon>
        <taxon>Spermatophyta</taxon>
        <taxon>Magnoliopsida</taxon>
        <taxon>eudicotyledons</taxon>
        <taxon>Gunneridae</taxon>
        <taxon>Pentapetalae</taxon>
        <taxon>asterids</taxon>
        <taxon>Ericales</taxon>
        <taxon>Theaceae</taxon>
        <taxon>Camellia</taxon>
    </lineage>
</organism>
<dbReference type="EMBL" id="JACBKZ010000014">
    <property type="protein sequence ID" value="KAF5932983.1"/>
    <property type="molecule type" value="Genomic_DNA"/>
</dbReference>
<protein>
    <submittedName>
        <fullName evidence="1">Uncharacterized protein</fullName>
    </submittedName>
</protein>
<proteinExistence type="predicted"/>
<evidence type="ECO:0000313" key="1">
    <source>
        <dbReference type="EMBL" id="KAF5932983.1"/>
    </source>
</evidence>
<evidence type="ECO:0000313" key="2">
    <source>
        <dbReference type="Proteomes" id="UP000593564"/>
    </source>
</evidence>
<accession>A0A7J7FX63</accession>
<keyword evidence="2" id="KW-1185">Reference proteome</keyword>
<reference evidence="2" key="1">
    <citation type="journal article" date="2020" name="Nat. Commun.">
        <title>Genome assembly of wild tea tree DASZ reveals pedigree and selection history of tea varieties.</title>
        <authorList>
            <person name="Zhang W."/>
            <person name="Zhang Y."/>
            <person name="Qiu H."/>
            <person name="Guo Y."/>
            <person name="Wan H."/>
            <person name="Zhang X."/>
            <person name="Scossa F."/>
            <person name="Alseekh S."/>
            <person name="Zhang Q."/>
            <person name="Wang P."/>
            <person name="Xu L."/>
            <person name="Schmidt M.H."/>
            <person name="Jia X."/>
            <person name="Li D."/>
            <person name="Zhu A."/>
            <person name="Guo F."/>
            <person name="Chen W."/>
            <person name="Ni D."/>
            <person name="Usadel B."/>
            <person name="Fernie A.R."/>
            <person name="Wen W."/>
        </authorList>
    </citation>
    <scope>NUCLEOTIDE SEQUENCE [LARGE SCALE GENOMIC DNA]</scope>
    <source>
        <strain evidence="2">cv. G240</strain>
    </source>
</reference>
<comment type="caution">
    <text evidence="1">The sequence shown here is derived from an EMBL/GenBank/DDBJ whole genome shotgun (WGS) entry which is preliminary data.</text>
</comment>
<name>A0A7J7FX63_CAMSI</name>
<sequence length="71" mass="8115">MRSSRSKLFLSGPCKLDPEETLREYSARYWECFNLGDDACNDSMAITAFKMGLHLDSLLRNSLTRQPSKIV</sequence>
<dbReference type="AlphaFoldDB" id="A0A7J7FX63"/>
<dbReference type="Proteomes" id="UP000593564">
    <property type="component" value="Unassembled WGS sequence"/>
</dbReference>
<gene>
    <name evidence="1" type="ORF">HYC85_029154</name>
</gene>
<reference evidence="1 2" key="2">
    <citation type="submission" date="2020-07" db="EMBL/GenBank/DDBJ databases">
        <title>Genome assembly of wild tea tree DASZ reveals pedigree and selection history of tea varieties.</title>
        <authorList>
            <person name="Zhang W."/>
        </authorList>
    </citation>
    <scope>NUCLEOTIDE SEQUENCE [LARGE SCALE GENOMIC DNA]</scope>
    <source>
        <strain evidence="2">cv. G240</strain>
        <tissue evidence="1">Leaf</tissue>
    </source>
</reference>